<evidence type="ECO:0000313" key="1">
    <source>
        <dbReference type="EMBL" id="KAL3565473.1"/>
    </source>
</evidence>
<proteinExistence type="predicted"/>
<reference evidence="1 2" key="1">
    <citation type="journal article" date="2024" name="Plant Biotechnol. J.">
        <title>Genome and CRISPR/Cas9 system of a widespread forest tree (Populus alba) in the world.</title>
        <authorList>
            <person name="Liu Y.J."/>
            <person name="Jiang P.F."/>
            <person name="Han X.M."/>
            <person name="Li X.Y."/>
            <person name="Wang H.M."/>
            <person name="Wang Y.J."/>
            <person name="Wang X.X."/>
            <person name="Zeng Q.Y."/>
        </authorList>
    </citation>
    <scope>NUCLEOTIDE SEQUENCE [LARGE SCALE GENOMIC DNA]</scope>
    <source>
        <strain evidence="2">cv. PAL-ZL1</strain>
    </source>
</reference>
<dbReference type="Proteomes" id="UP000309997">
    <property type="component" value="Unassembled WGS sequence"/>
</dbReference>
<evidence type="ECO:0000313" key="2">
    <source>
        <dbReference type="Proteomes" id="UP000309997"/>
    </source>
</evidence>
<sequence>MKSMRKNRRGREGEGVLLGGNREKKERNKQLIEKILYSLKDESALQVKTRKRRAEDTFRDVTDARKSVHVFVSLGVWEFDTWIGSKLQEEYLLLVKDAAIFYLATLDVG</sequence>
<accession>A0ACC4AHZ8</accession>
<keyword evidence="2" id="KW-1185">Reference proteome</keyword>
<protein>
    <submittedName>
        <fullName evidence="1">Uncharacterized protein</fullName>
    </submittedName>
</protein>
<gene>
    <name evidence="1" type="ORF">D5086_033519</name>
</gene>
<name>A0ACC4AHZ8_POPAL</name>
<organism evidence="1 2">
    <name type="scientific">Populus alba</name>
    <name type="common">White poplar</name>
    <dbReference type="NCBI Taxonomy" id="43335"/>
    <lineage>
        <taxon>Eukaryota</taxon>
        <taxon>Viridiplantae</taxon>
        <taxon>Streptophyta</taxon>
        <taxon>Embryophyta</taxon>
        <taxon>Tracheophyta</taxon>
        <taxon>Spermatophyta</taxon>
        <taxon>Magnoliopsida</taxon>
        <taxon>eudicotyledons</taxon>
        <taxon>Gunneridae</taxon>
        <taxon>Pentapetalae</taxon>
        <taxon>rosids</taxon>
        <taxon>fabids</taxon>
        <taxon>Malpighiales</taxon>
        <taxon>Salicaceae</taxon>
        <taxon>Saliceae</taxon>
        <taxon>Populus</taxon>
    </lineage>
</organism>
<dbReference type="EMBL" id="RCHU02000019">
    <property type="protein sequence ID" value="KAL3565473.1"/>
    <property type="molecule type" value="Genomic_DNA"/>
</dbReference>
<comment type="caution">
    <text evidence="1">The sequence shown here is derived from an EMBL/GenBank/DDBJ whole genome shotgun (WGS) entry which is preliminary data.</text>
</comment>